<dbReference type="RefSeq" id="XP_028148298.1">
    <property type="nucleotide sequence ID" value="XM_028292497.1"/>
</dbReference>
<reference evidence="2" key="1">
    <citation type="submission" date="2025-08" db="UniProtKB">
        <authorList>
            <consortium name="RefSeq"/>
        </authorList>
    </citation>
    <scope>IDENTIFICATION</scope>
    <source>
        <tissue evidence="2">Whole insect</tissue>
    </source>
</reference>
<dbReference type="InterPro" id="IPR036691">
    <property type="entry name" value="Endo/exonu/phosph_ase_sf"/>
</dbReference>
<dbReference type="Gene3D" id="3.60.10.10">
    <property type="entry name" value="Endonuclease/exonuclease/phosphatase"/>
    <property type="match status" value="1"/>
</dbReference>
<sequence length="137" mass="15650">MCVSEHWKTIDQLSAYNLVGYSLASAFCRQNGYGGTAIFLRNGIEYVHRSDITIFGDEECFECSAVELSFYKKKVIIICIYRTSTKPVHDFLVKLESVLNILLNEQCTCFIAGDFNLDIMNVKDSNAKYFSELLQFL</sequence>
<dbReference type="SUPFAM" id="SSF56219">
    <property type="entry name" value="DNase I-like"/>
    <property type="match status" value="1"/>
</dbReference>
<evidence type="ECO:0000313" key="2">
    <source>
        <dbReference type="RefSeq" id="XP_028148298.1"/>
    </source>
</evidence>
<proteinExistence type="predicted"/>
<name>A0A6P7GSM8_DIAVI</name>
<feature type="domain" description="Endonuclease/exonuclease/phosphatase" evidence="1">
    <location>
        <begin position="21"/>
        <end position="117"/>
    </location>
</feature>
<dbReference type="InterPro" id="IPR005135">
    <property type="entry name" value="Endo/exonuclease/phosphatase"/>
</dbReference>
<accession>A0A6P7GSM8</accession>
<dbReference type="InParanoid" id="A0A6P7GSM8"/>
<dbReference type="PANTHER" id="PTHR33776:SF4">
    <property type="entry name" value="ENDONUCLEASE_EXONUCLEASE_PHOSPHATASE DOMAIN-CONTAINING PROTEIN"/>
    <property type="match status" value="1"/>
</dbReference>
<dbReference type="Pfam" id="PF03372">
    <property type="entry name" value="Exo_endo_phos"/>
    <property type="match status" value="1"/>
</dbReference>
<protein>
    <submittedName>
        <fullName evidence="2">Uncharacterized protein LOC114341690</fullName>
    </submittedName>
</protein>
<gene>
    <name evidence="2" type="primary">LOC114341690</name>
</gene>
<dbReference type="AlphaFoldDB" id="A0A6P7GSM8"/>
<dbReference type="GO" id="GO:0003824">
    <property type="term" value="F:catalytic activity"/>
    <property type="evidence" value="ECO:0007669"/>
    <property type="project" value="InterPro"/>
</dbReference>
<dbReference type="PANTHER" id="PTHR33776">
    <property type="entry name" value="ENDO/EXONUCLEASE/PHOSPHATASE DOMAIN-CONTAINING PROTEIN"/>
    <property type="match status" value="1"/>
</dbReference>
<organism evidence="2">
    <name type="scientific">Diabrotica virgifera virgifera</name>
    <name type="common">western corn rootworm</name>
    <dbReference type="NCBI Taxonomy" id="50390"/>
    <lineage>
        <taxon>Eukaryota</taxon>
        <taxon>Metazoa</taxon>
        <taxon>Ecdysozoa</taxon>
        <taxon>Arthropoda</taxon>
        <taxon>Hexapoda</taxon>
        <taxon>Insecta</taxon>
        <taxon>Pterygota</taxon>
        <taxon>Neoptera</taxon>
        <taxon>Endopterygota</taxon>
        <taxon>Coleoptera</taxon>
        <taxon>Polyphaga</taxon>
        <taxon>Cucujiformia</taxon>
        <taxon>Chrysomeloidea</taxon>
        <taxon>Chrysomelidae</taxon>
        <taxon>Galerucinae</taxon>
        <taxon>Diabroticina</taxon>
        <taxon>Diabroticites</taxon>
        <taxon>Diabrotica</taxon>
    </lineage>
</organism>
<evidence type="ECO:0000259" key="1">
    <source>
        <dbReference type="Pfam" id="PF03372"/>
    </source>
</evidence>